<name>A0A164LDB3_9NOCA</name>
<proteinExistence type="predicted"/>
<dbReference type="AlphaFoldDB" id="A0A164LDB3"/>
<dbReference type="OrthoDB" id="4551696at2"/>
<reference evidence="1 2" key="1">
    <citation type="submission" date="2016-04" db="EMBL/GenBank/DDBJ databases">
        <authorList>
            <person name="Evans L.H."/>
            <person name="Alamgir A."/>
            <person name="Owens N."/>
            <person name="Weber N.D."/>
            <person name="Virtaneva K."/>
            <person name="Barbian K."/>
            <person name="Babar A."/>
            <person name="Rosenke K."/>
        </authorList>
    </citation>
    <scope>NUCLEOTIDE SEQUENCE [LARGE SCALE GENOMIC DNA]</scope>
    <source>
        <strain evidence="1 2">IFM 0406</strain>
    </source>
</reference>
<dbReference type="Proteomes" id="UP000076512">
    <property type="component" value="Unassembled WGS sequence"/>
</dbReference>
<gene>
    <name evidence="1" type="ORF">AWN90_37035</name>
</gene>
<comment type="caution">
    <text evidence="1">The sequence shown here is derived from an EMBL/GenBank/DDBJ whole genome shotgun (WGS) entry which is preliminary data.</text>
</comment>
<dbReference type="STRING" id="455432.AWN90_37035"/>
<dbReference type="RefSeq" id="WP_067592786.1">
    <property type="nucleotide sequence ID" value="NZ_JABMCZ010000001.1"/>
</dbReference>
<organism evidence="1 2">
    <name type="scientific">Nocardia terpenica</name>
    <dbReference type="NCBI Taxonomy" id="455432"/>
    <lineage>
        <taxon>Bacteria</taxon>
        <taxon>Bacillati</taxon>
        <taxon>Actinomycetota</taxon>
        <taxon>Actinomycetes</taxon>
        <taxon>Mycobacteriales</taxon>
        <taxon>Nocardiaceae</taxon>
        <taxon>Nocardia</taxon>
    </lineage>
</organism>
<accession>A0A164LDB3</accession>
<evidence type="ECO:0000313" key="1">
    <source>
        <dbReference type="EMBL" id="KZM72283.1"/>
    </source>
</evidence>
<evidence type="ECO:0000313" key="2">
    <source>
        <dbReference type="Proteomes" id="UP000076512"/>
    </source>
</evidence>
<dbReference type="EMBL" id="LWGR01000009">
    <property type="protein sequence ID" value="KZM72283.1"/>
    <property type="molecule type" value="Genomic_DNA"/>
</dbReference>
<protein>
    <submittedName>
        <fullName evidence="1">Uncharacterized protein</fullName>
    </submittedName>
</protein>
<keyword evidence="2" id="KW-1185">Reference proteome</keyword>
<sequence>MNTDLLPAETARDHIKSLIEGGSNQSRIARCAEVSRITVVHILHGYVVNVTRDTHEAIMRVRAEDESHGVPAGHVDAVGSRRRARALVADGHTSAHIAMRAQVSLRTLWAILDAELAHVPTDIAHRLERAFAVMQMTPGKSASARSYAAARRWNLSWEWDEEDIDVRNARPFPSSLARRQDIVDAIKAETENGTRFRPVVIASTRRSRLRSAA</sequence>